<evidence type="ECO:0000313" key="5">
    <source>
        <dbReference type="Proteomes" id="UP000245624"/>
    </source>
</evidence>
<sequence length="244" mass="27730">MKMNRLKNKEKLWISFICLIIGFMIAILFVTNQQTDQRDTRDLWEIRTSIKEEQESQEALYNEIATAEKVLQEYNGQSENQQISSLKESIGDLKENAGLTEKKGQGITISLKPLFSNKENNLEYPQLNAELLQLLVNELNDYGATDIALGNERIINISPIRDVNNNVYVNGSSIGDLPTTIYVLTSDSNNLMDHMEVSELRDYFALEDIRLEIKKVTELVLPAYDAPINLDGLKVLDSIEEGEE</sequence>
<comment type="caution">
    <text evidence="4">The sequence shown here is derived from an EMBL/GenBank/DDBJ whole genome shotgun (WGS) entry which is preliminary data.</text>
</comment>
<evidence type="ECO:0000256" key="1">
    <source>
        <dbReference type="ARBA" id="ARBA00009108"/>
    </source>
</evidence>
<dbReference type="PANTHER" id="PTHR37313:SF2">
    <property type="entry name" value="UPF0749 PROTEIN YLXX"/>
    <property type="match status" value="1"/>
</dbReference>
<dbReference type="PANTHER" id="PTHR37313">
    <property type="entry name" value="UPF0749 PROTEIN RV1825"/>
    <property type="match status" value="1"/>
</dbReference>
<protein>
    <recommendedName>
        <fullName evidence="6">DUF881 domain-containing protein</fullName>
    </recommendedName>
</protein>
<keyword evidence="3" id="KW-0812">Transmembrane</keyword>
<accession>A0A317L1R7</accession>
<evidence type="ECO:0000313" key="4">
    <source>
        <dbReference type="EMBL" id="PWU68950.1"/>
    </source>
</evidence>
<reference evidence="4 5" key="1">
    <citation type="submission" date="2018-05" db="EMBL/GenBank/DDBJ databases">
        <title>Genomic analysis of Gracilibacillus dipsosauri DD1 reveals novel features of a salt-tolerant amylase.</title>
        <authorList>
            <person name="Deutch C.E."/>
            <person name="Yang S."/>
        </authorList>
    </citation>
    <scope>NUCLEOTIDE SEQUENCE [LARGE SCALE GENOMIC DNA]</scope>
    <source>
        <strain evidence="4 5">DD1</strain>
    </source>
</reference>
<keyword evidence="3" id="KW-0472">Membrane</keyword>
<keyword evidence="5" id="KW-1185">Reference proteome</keyword>
<gene>
    <name evidence="4" type="ORF">DLJ74_11090</name>
</gene>
<evidence type="ECO:0000256" key="3">
    <source>
        <dbReference type="SAM" id="Phobius"/>
    </source>
</evidence>
<proteinExistence type="inferred from homology"/>
<dbReference type="OrthoDB" id="2439649at2"/>
<dbReference type="EMBL" id="QGTD01000008">
    <property type="protein sequence ID" value="PWU68950.1"/>
    <property type="molecule type" value="Genomic_DNA"/>
</dbReference>
<keyword evidence="3" id="KW-1133">Transmembrane helix</keyword>
<comment type="similarity">
    <text evidence="1">Belongs to the UPF0749 family.</text>
</comment>
<dbReference type="Proteomes" id="UP000245624">
    <property type="component" value="Unassembled WGS sequence"/>
</dbReference>
<feature type="transmembrane region" description="Helical" evidence="3">
    <location>
        <begin position="12"/>
        <end position="31"/>
    </location>
</feature>
<dbReference type="Gene3D" id="3.30.70.1880">
    <property type="entry name" value="Protein of unknown function DUF881"/>
    <property type="match status" value="1"/>
</dbReference>
<evidence type="ECO:0000256" key="2">
    <source>
        <dbReference type="SAM" id="Coils"/>
    </source>
</evidence>
<name>A0A317L1R7_9BACI</name>
<dbReference type="AlphaFoldDB" id="A0A317L1R7"/>
<keyword evidence="2" id="KW-0175">Coiled coil</keyword>
<dbReference type="RefSeq" id="WP_109984486.1">
    <property type="nucleotide sequence ID" value="NZ_QGTD01000008.1"/>
</dbReference>
<evidence type="ECO:0008006" key="6">
    <source>
        <dbReference type="Google" id="ProtNLM"/>
    </source>
</evidence>
<feature type="coiled-coil region" evidence="2">
    <location>
        <begin position="50"/>
        <end position="77"/>
    </location>
</feature>
<dbReference type="InterPro" id="IPR010273">
    <property type="entry name" value="DUF881"/>
</dbReference>
<dbReference type="Pfam" id="PF05949">
    <property type="entry name" value="DUF881"/>
    <property type="match status" value="1"/>
</dbReference>
<organism evidence="4 5">
    <name type="scientific">Gracilibacillus dipsosauri</name>
    <dbReference type="NCBI Taxonomy" id="178340"/>
    <lineage>
        <taxon>Bacteria</taxon>
        <taxon>Bacillati</taxon>
        <taxon>Bacillota</taxon>
        <taxon>Bacilli</taxon>
        <taxon>Bacillales</taxon>
        <taxon>Bacillaceae</taxon>
        <taxon>Gracilibacillus</taxon>
    </lineage>
</organism>